<accession>A0ABS3VYD3</accession>
<sequence>MPLWIAAIWGLVGSGVAEALNLYAMMRPSTESKGRWQWPWRDRRDRPIVLLAVSLRTFAGTGLAAAAGAGGVADDPFATFILGVTAPLVIAKMFDQIRVLDQPPGRELDTPGGHSDDGA</sequence>
<dbReference type="RefSeq" id="WP_208816514.1">
    <property type="nucleotide sequence ID" value="NZ_WVUH01000315.1"/>
</dbReference>
<keyword evidence="1" id="KW-1133">Transmembrane helix</keyword>
<evidence type="ECO:0000313" key="2">
    <source>
        <dbReference type="EMBL" id="MBO4209555.1"/>
    </source>
</evidence>
<evidence type="ECO:0000313" key="3">
    <source>
        <dbReference type="Proteomes" id="UP000823521"/>
    </source>
</evidence>
<comment type="caution">
    <text evidence="2">The sequence shown here is derived from an EMBL/GenBank/DDBJ whole genome shotgun (WGS) entry which is preliminary data.</text>
</comment>
<keyword evidence="1" id="KW-0472">Membrane</keyword>
<organism evidence="2 3">
    <name type="scientific">Micromonospora echinofusca</name>
    <dbReference type="NCBI Taxonomy" id="47858"/>
    <lineage>
        <taxon>Bacteria</taxon>
        <taxon>Bacillati</taxon>
        <taxon>Actinomycetota</taxon>
        <taxon>Actinomycetes</taxon>
        <taxon>Micromonosporales</taxon>
        <taxon>Micromonosporaceae</taxon>
        <taxon>Micromonospora</taxon>
    </lineage>
</organism>
<protein>
    <submittedName>
        <fullName evidence="2">Uncharacterized protein</fullName>
    </submittedName>
</protein>
<gene>
    <name evidence="2" type="ORF">GSF22_26715</name>
</gene>
<feature type="transmembrane region" description="Helical" evidence="1">
    <location>
        <begin position="6"/>
        <end position="26"/>
    </location>
</feature>
<keyword evidence="3" id="KW-1185">Reference proteome</keyword>
<evidence type="ECO:0000256" key="1">
    <source>
        <dbReference type="SAM" id="Phobius"/>
    </source>
</evidence>
<keyword evidence="1" id="KW-0812">Transmembrane</keyword>
<name>A0ABS3VYD3_MICEH</name>
<feature type="transmembrane region" description="Helical" evidence="1">
    <location>
        <begin position="47"/>
        <end position="70"/>
    </location>
</feature>
<dbReference type="EMBL" id="WVUH01000315">
    <property type="protein sequence ID" value="MBO4209555.1"/>
    <property type="molecule type" value="Genomic_DNA"/>
</dbReference>
<proteinExistence type="predicted"/>
<reference evidence="2 3" key="1">
    <citation type="submission" date="2019-12" db="EMBL/GenBank/DDBJ databases">
        <title>Whole genome sequencing of endophytic Actinobacterium Micromonospora sp. MPMI6T.</title>
        <authorList>
            <person name="Evv R."/>
            <person name="Podile A.R."/>
        </authorList>
    </citation>
    <scope>NUCLEOTIDE SEQUENCE [LARGE SCALE GENOMIC DNA]</scope>
    <source>
        <strain evidence="2 3">MPMI6</strain>
    </source>
</reference>
<dbReference type="Proteomes" id="UP000823521">
    <property type="component" value="Unassembled WGS sequence"/>
</dbReference>